<sequence length="168" mass="19196">MENGFSGEILGDAERPNTRLPSLGEIGLNNFAPYIMNRLIARWNANLAEELKTRDMTTAKMRALAVLSVSPSLTINELSVFAVMEQSTMSRTVDSLEEQGLISRKPRAGDMRVRDVAITEEGRALFDVFWPTMYEGLRQMFQDIDDDEYRAFLTTLHKILRNIRKHDL</sequence>
<dbReference type="RefSeq" id="WP_075626081.1">
    <property type="nucleotide sequence ID" value="NZ_FOAM01000012.1"/>
</dbReference>
<dbReference type="Gene3D" id="1.10.10.10">
    <property type="entry name" value="Winged helix-like DNA-binding domain superfamily/Winged helix DNA-binding domain"/>
    <property type="match status" value="1"/>
</dbReference>
<dbReference type="InterPro" id="IPR036390">
    <property type="entry name" value="WH_DNA-bd_sf"/>
</dbReference>
<dbReference type="AlphaFoldDB" id="A0A1Q9B188"/>
<evidence type="ECO:0000313" key="3">
    <source>
        <dbReference type="Proteomes" id="UP000186364"/>
    </source>
</evidence>
<dbReference type="SUPFAM" id="SSF46785">
    <property type="entry name" value="Winged helix' DNA-binding domain"/>
    <property type="match status" value="1"/>
</dbReference>
<dbReference type="InterPro" id="IPR000835">
    <property type="entry name" value="HTH_MarR-typ"/>
</dbReference>
<organism evidence="2 3">
    <name type="scientific">Xaviernesmea oryzae</name>
    <dbReference type="NCBI Taxonomy" id="464029"/>
    <lineage>
        <taxon>Bacteria</taxon>
        <taxon>Pseudomonadati</taxon>
        <taxon>Pseudomonadota</taxon>
        <taxon>Alphaproteobacteria</taxon>
        <taxon>Hyphomicrobiales</taxon>
        <taxon>Rhizobiaceae</taxon>
        <taxon>Rhizobium/Agrobacterium group</taxon>
        <taxon>Xaviernesmea</taxon>
    </lineage>
</organism>
<protein>
    <submittedName>
        <fullName evidence="2">Transcriptional regulator</fullName>
    </submittedName>
</protein>
<dbReference type="PANTHER" id="PTHR33164:SF57">
    <property type="entry name" value="MARR-FAMILY TRANSCRIPTIONAL REGULATOR"/>
    <property type="match status" value="1"/>
</dbReference>
<evidence type="ECO:0000313" key="2">
    <source>
        <dbReference type="EMBL" id="OLP61778.1"/>
    </source>
</evidence>
<evidence type="ECO:0000259" key="1">
    <source>
        <dbReference type="PROSITE" id="PS50995"/>
    </source>
</evidence>
<dbReference type="Proteomes" id="UP000186364">
    <property type="component" value="Unassembled WGS sequence"/>
</dbReference>
<proteinExistence type="predicted"/>
<feature type="domain" description="HTH marR-type" evidence="1">
    <location>
        <begin position="29"/>
        <end position="161"/>
    </location>
</feature>
<dbReference type="OrthoDB" id="7559832at2"/>
<reference evidence="2 3" key="1">
    <citation type="submission" date="2016-09" db="EMBL/GenBank/DDBJ databases">
        <title>Rhizobium sp. nov., a novel species isolated from the rice rhizosphere.</title>
        <authorList>
            <person name="Zhao J."/>
            <person name="Zhang X."/>
        </authorList>
    </citation>
    <scope>NUCLEOTIDE SEQUENCE [LARGE SCALE GENOMIC DNA]</scope>
    <source>
        <strain evidence="2 3">1.7048</strain>
    </source>
</reference>
<accession>A0A1Q9B188</accession>
<dbReference type="Pfam" id="PF12802">
    <property type="entry name" value="MarR_2"/>
    <property type="match status" value="1"/>
</dbReference>
<dbReference type="GO" id="GO:0003700">
    <property type="term" value="F:DNA-binding transcription factor activity"/>
    <property type="evidence" value="ECO:0007669"/>
    <property type="project" value="InterPro"/>
</dbReference>
<dbReference type="PANTHER" id="PTHR33164">
    <property type="entry name" value="TRANSCRIPTIONAL REGULATOR, MARR FAMILY"/>
    <property type="match status" value="1"/>
</dbReference>
<dbReference type="InterPro" id="IPR036388">
    <property type="entry name" value="WH-like_DNA-bd_sf"/>
</dbReference>
<dbReference type="PRINTS" id="PR00598">
    <property type="entry name" value="HTHMARR"/>
</dbReference>
<comment type="caution">
    <text evidence="2">The sequence shown here is derived from an EMBL/GenBank/DDBJ whole genome shotgun (WGS) entry which is preliminary data.</text>
</comment>
<dbReference type="InterPro" id="IPR039422">
    <property type="entry name" value="MarR/SlyA-like"/>
</dbReference>
<dbReference type="EMBL" id="MKIP01000030">
    <property type="protein sequence ID" value="OLP61778.1"/>
    <property type="molecule type" value="Genomic_DNA"/>
</dbReference>
<gene>
    <name evidence="2" type="ORF">BJF93_18950</name>
</gene>
<name>A0A1Q9B188_9HYPH</name>
<dbReference type="GO" id="GO:0006950">
    <property type="term" value="P:response to stress"/>
    <property type="evidence" value="ECO:0007669"/>
    <property type="project" value="TreeGrafter"/>
</dbReference>
<dbReference type="SMART" id="SM00347">
    <property type="entry name" value="HTH_MARR"/>
    <property type="match status" value="1"/>
</dbReference>
<keyword evidence="3" id="KW-1185">Reference proteome</keyword>
<dbReference type="PROSITE" id="PS50995">
    <property type="entry name" value="HTH_MARR_2"/>
    <property type="match status" value="1"/>
</dbReference>